<dbReference type="AlphaFoldDB" id="X8E562"/>
<evidence type="ECO:0000313" key="1">
    <source>
        <dbReference type="EMBL" id="EUA75341.1"/>
    </source>
</evidence>
<comment type="caution">
    <text evidence="1">The sequence shown here is derived from an EMBL/GenBank/DDBJ whole genome shotgun (WGS) entry which is preliminary data.</text>
</comment>
<dbReference type="EMBL" id="JAOB01000010">
    <property type="protein sequence ID" value="EUA75341.1"/>
    <property type="molecule type" value="Genomic_DNA"/>
</dbReference>
<sequence length="39" mass="4600">MAAWRCSAVAMSLYHSVLRRCRCRHMNGYPAALRLWQYA</sequence>
<organism evidence="1">
    <name type="scientific">Mycobacterium xenopi 4042</name>
    <dbReference type="NCBI Taxonomy" id="1299334"/>
    <lineage>
        <taxon>Bacteria</taxon>
        <taxon>Bacillati</taxon>
        <taxon>Actinomycetota</taxon>
        <taxon>Actinomycetes</taxon>
        <taxon>Mycobacteriales</taxon>
        <taxon>Mycobacteriaceae</taxon>
        <taxon>Mycobacterium</taxon>
    </lineage>
</organism>
<reference evidence="1" key="1">
    <citation type="submission" date="2014-01" db="EMBL/GenBank/DDBJ databases">
        <authorList>
            <person name="Brown-Elliot B."/>
            <person name="Wallace R."/>
            <person name="Lenaerts A."/>
            <person name="Ordway D."/>
            <person name="DeGroote M.A."/>
            <person name="Parker T."/>
            <person name="Sizemore C."/>
            <person name="Tallon L.J."/>
            <person name="Sadzewicz L.K."/>
            <person name="Sengamalay N."/>
            <person name="Fraser C.M."/>
            <person name="Hine E."/>
            <person name="Shefchek K.A."/>
            <person name="Das S.P."/>
            <person name="Tettelin H."/>
        </authorList>
    </citation>
    <scope>NUCLEOTIDE SEQUENCE [LARGE SCALE GENOMIC DNA]</scope>
    <source>
        <strain evidence="1">4042</strain>
    </source>
</reference>
<gene>
    <name evidence="1" type="ORF">I553_3233</name>
</gene>
<dbReference type="PATRIC" id="fig|1299334.3.peg.740"/>
<protein>
    <submittedName>
        <fullName evidence="1">Uncharacterized protein</fullName>
    </submittedName>
</protein>
<proteinExistence type="predicted"/>
<accession>X8E562</accession>
<name>X8E562_MYCXE</name>